<accession>A0ACB6RCC2</accession>
<proteinExistence type="predicted"/>
<name>A0ACB6RCC2_9PLEO</name>
<sequence>MAAFYPNPIYLTPSSSPRSTSGEPTKPTLLAFHGSGSNGTIHTVQLARLTRHLKTHFNIISCEAPFPSPAGPGVLPFFEGCGPFKRWVPPSDRVTTESMKAGLASSLMPPLVETLVRNTVSKVRSQGGRVVGLIGFSQGTRVVAGLLKGCEIRRAVEAATASKASGEGGQAEGEGLDWLDFAFGLSVCGSYPPPLVPSSARSLLSQPLSQSPSFNQQTLSAIETQKIQSPTLHIQGKQDEFEWAGKLLIETAYEVAEGKSDVLELQMGHHYPVLAEESEKICDWVVETWRRCCEAETQTQKR</sequence>
<dbReference type="EMBL" id="MU003493">
    <property type="protein sequence ID" value="KAF2476973.1"/>
    <property type="molecule type" value="Genomic_DNA"/>
</dbReference>
<reference evidence="1" key="1">
    <citation type="journal article" date="2020" name="Stud. Mycol.">
        <title>101 Dothideomycetes genomes: a test case for predicting lifestyles and emergence of pathogens.</title>
        <authorList>
            <person name="Haridas S."/>
            <person name="Albert R."/>
            <person name="Binder M."/>
            <person name="Bloem J."/>
            <person name="Labutti K."/>
            <person name="Salamov A."/>
            <person name="Andreopoulos B."/>
            <person name="Baker S."/>
            <person name="Barry K."/>
            <person name="Bills G."/>
            <person name="Bluhm B."/>
            <person name="Cannon C."/>
            <person name="Castanera R."/>
            <person name="Culley D."/>
            <person name="Daum C."/>
            <person name="Ezra D."/>
            <person name="Gonzalez J."/>
            <person name="Henrissat B."/>
            <person name="Kuo A."/>
            <person name="Liang C."/>
            <person name="Lipzen A."/>
            <person name="Lutzoni F."/>
            <person name="Magnuson J."/>
            <person name="Mondo S."/>
            <person name="Nolan M."/>
            <person name="Ohm R."/>
            <person name="Pangilinan J."/>
            <person name="Park H.-J."/>
            <person name="Ramirez L."/>
            <person name="Alfaro M."/>
            <person name="Sun H."/>
            <person name="Tritt A."/>
            <person name="Yoshinaga Y."/>
            <person name="Zwiers L.-H."/>
            <person name="Turgeon B."/>
            <person name="Goodwin S."/>
            <person name="Spatafora J."/>
            <person name="Crous P."/>
            <person name="Grigoriev I."/>
        </authorList>
    </citation>
    <scope>NUCLEOTIDE SEQUENCE</scope>
    <source>
        <strain evidence="1">ATCC 200398</strain>
    </source>
</reference>
<organism evidence="1 2">
    <name type="scientific">Lindgomyces ingoldianus</name>
    <dbReference type="NCBI Taxonomy" id="673940"/>
    <lineage>
        <taxon>Eukaryota</taxon>
        <taxon>Fungi</taxon>
        <taxon>Dikarya</taxon>
        <taxon>Ascomycota</taxon>
        <taxon>Pezizomycotina</taxon>
        <taxon>Dothideomycetes</taxon>
        <taxon>Pleosporomycetidae</taxon>
        <taxon>Pleosporales</taxon>
        <taxon>Lindgomycetaceae</taxon>
        <taxon>Lindgomyces</taxon>
    </lineage>
</organism>
<evidence type="ECO:0000313" key="2">
    <source>
        <dbReference type="Proteomes" id="UP000799755"/>
    </source>
</evidence>
<comment type="caution">
    <text evidence="1">The sequence shown here is derived from an EMBL/GenBank/DDBJ whole genome shotgun (WGS) entry which is preliminary data.</text>
</comment>
<keyword evidence="2" id="KW-1185">Reference proteome</keyword>
<evidence type="ECO:0000313" key="1">
    <source>
        <dbReference type="EMBL" id="KAF2476973.1"/>
    </source>
</evidence>
<dbReference type="Proteomes" id="UP000799755">
    <property type="component" value="Unassembled WGS sequence"/>
</dbReference>
<gene>
    <name evidence="1" type="ORF">BDR25DRAFT_251450</name>
</gene>
<protein>
    <submittedName>
        <fullName evidence="1">Uncharacterized protein</fullName>
    </submittedName>
</protein>